<evidence type="ECO:0000256" key="2">
    <source>
        <dbReference type="ARBA" id="ARBA00022801"/>
    </source>
</evidence>
<feature type="domain" description="Reverse transcriptase Ty1/copia-type" evidence="5">
    <location>
        <begin position="839"/>
        <end position="928"/>
    </location>
</feature>
<evidence type="ECO:0000259" key="5">
    <source>
        <dbReference type="Pfam" id="PF07727"/>
    </source>
</evidence>
<feature type="region of interest" description="Disordered" evidence="4">
    <location>
        <begin position="378"/>
        <end position="404"/>
    </location>
</feature>
<accession>A0A6L2L0M8</accession>
<name>A0A6L2L0M8_TANCI</name>
<dbReference type="Gene3D" id="3.30.420.10">
    <property type="entry name" value="Ribonuclease H-like superfamily/Ribonuclease H"/>
    <property type="match status" value="1"/>
</dbReference>
<dbReference type="GO" id="GO:0046872">
    <property type="term" value="F:metal ion binding"/>
    <property type="evidence" value="ECO:0007669"/>
    <property type="project" value="UniProtKB-KW"/>
</dbReference>
<protein>
    <submittedName>
        <fullName evidence="7">Uncharacterized protein</fullName>
    </submittedName>
</protein>
<dbReference type="InterPro" id="IPR036397">
    <property type="entry name" value="RNaseH_sf"/>
</dbReference>
<sequence length="1087" mass="125124">MKNKLSAHQETISILSQQKEAQIKLYKTREDKELDKVIVLENKFKVLDNIVYKTGQSVQTINMLNSKCRTSFAKPEFLKKAQRVNPRRYDIGCYNDNLALMLAPESDEVIRLEKESRSKLNDLIRPFDYEKLNNLYDLFVPQREKSSEQRYFSERSRLSHTYVNTGNSKESFNKQTTLLEKQMDESIPWDQKCKSSIELFKIKKYVDMIFDGVERCKETIANRTYFGHLDPFIQNTIEAIFCHEIKRINTGLEQFYVCLNEAMLADLRYFNSLKLEDLKAQLQDKGIAISELKKLIEKLKEKSVDTKFEKSSVYSKPNAFKSKKTISFSLNAKTLNVNFVCATCGKCVLNEKHDMCALKSRNGVHSRTKMPVVVPVRTREHKRTGKQSVDKPLRKTVDSESNQKPRNTLRKLYECVSKACSWWYSKFTPPGYNWKPKSKIGNVKPNVNMPLGNASRSANVLDPMTSRYTWTHFLRSKDETPKVLIDFLRLVQRGLHAQVRTVRTDKGSEFLNQTLHVYFATEGILHQTSVARTPKENSAEAIATTCFTQTRSLVIPRHEKKPYHIINDQKPPVKFFHIFGSLCYIVRDGENLDKMKEKGDACIFVGYSTQSRAYRVFNKRTRVIVKTIHINFDEWPQMATDHISSDPIPECQKTALEHVSLSPSPQCQENVSHAAETVTTSNELDLLFSLMFDVLLNGSHQVVSNSSAESTVDAHIQRQRQNTTPLNNHSTTDPTCQDPTHVPTVTSTENINQAEMIEENAQVENDEFINIFCTLVQDRGETSSRHVDSSNMHTFYQHHPSEHRWTKDHPLEQVIGNPSQLVRTRHQLESDGEMCMFALTGYAQKEGVDFEESFVPVVRLEAVQLFIAYDAHKSFTVYQMDVKTAFLYGPLKEEVYVNQPDGFVDPYHPDKVYRLKKALYGLKQALRACVGTPMATKYLDIDLSGTPVDQTKYRSMVGALMYLTASRPDIMHATCYCARYQVKLTEKHLTAVERIFWLSRFTSRAAISISCNQVQHSHTKHIDVGYHFIKEKVEKGIVELFFVGTEYQLADLFTKALPEERFKYLVRRLGMRCLTLEELEVLANESA</sequence>
<feature type="compositionally biased region" description="Polar residues" evidence="4">
    <location>
        <begin position="719"/>
        <end position="741"/>
    </location>
</feature>
<dbReference type="GO" id="GO:0016787">
    <property type="term" value="F:hydrolase activity"/>
    <property type="evidence" value="ECO:0007669"/>
    <property type="project" value="UniProtKB-KW"/>
</dbReference>
<feature type="compositionally biased region" description="Basic and acidic residues" evidence="4">
    <location>
        <begin position="388"/>
        <end position="403"/>
    </location>
</feature>
<dbReference type="InterPro" id="IPR057670">
    <property type="entry name" value="SH3_retrovirus"/>
</dbReference>
<dbReference type="Pfam" id="PF25597">
    <property type="entry name" value="SH3_retrovirus"/>
    <property type="match status" value="1"/>
</dbReference>
<dbReference type="InterPro" id="IPR013103">
    <property type="entry name" value="RVT_2"/>
</dbReference>
<organism evidence="7">
    <name type="scientific">Tanacetum cinerariifolium</name>
    <name type="common">Dalmatian daisy</name>
    <name type="synonym">Chrysanthemum cinerariifolium</name>
    <dbReference type="NCBI Taxonomy" id="118510"/>
    <lineage>
        <taxon>Eukaryota</taxon>
        <taxon>Viridiplantae</taxon>
        <taxon>Streptophyta</taxon>
        <taxon>Embryophyta</taxon>
        <taxon>Tracheophyta</taxon>
        <taxon>Spermatophyta</taxon>
        <taxon>Magnoliopsida</taxon>
        <taxon>eudicotyledons</taxon>
        <taxon>Gunneridae</taxon>
        <taxon>Pentapetalae</taxon>
        <taxon>asterids</taxon>
        <taxon>campanulids</taxon>
        <taxon>Asterales</taxon>
        <taxon>Asteraceae</taxon>
        <taxon>Asteroideae</taxon>
        <taxon>Anthemideae</taxon>
        <taxon>Anthemidinae</taxon>
        <taxon>Tanacetum</taxon>
    </lineage>
</organism>
<comment type="caution">
    <text evidence="7">The sequence shown here is derived from an EMBL/GenBank/DDBJ whole genome shotgun (WGS) entry which is preliminary data.</text>
</comment>
<gene>
    <name evidence="7" type="ORF">Tci_027419</name>
</gene>
<reference evidence="7" key="1">
    <citation type="journal article" date="2019" name="Sci. Rep.">
        <title>Draft genome of Tanacetum cinerariifolium, the natural source of mosquito coil.</title>
        <authorList>
            <person name="Yamashiro T."/>
            <person name="Shiraishi A."/>
            <person name="Satake H."/>
            <person name="Nakayama K."/>
        </authorList>
    </citation>
    <scope>NUCLEOTIDE SEQUENCE</scope>
</reference>
<evidence type="ECO:0000256" key="3">
    <source>
        <dbReference type="SAM" id="Coils"/>
    </source>
</evidence>
<feature type="domain" description="Retroviral polymerase SH3-like" evidence="6">
    <location>
        <begin position="581"/>
        <end position="635"/>
    </location>
</feature>
<dbReference type="PANTHER" id="PTHR42648:SF21">
    <property type="entry name" value="CYSTEINE-RICH RLK (RECEPTOR-LIKE PROTEIN KINASE) 8"/>
    <property type="match status" value="1"/>
</dbReference>
<evidence type="ECO:0000256" key="4">
    <source>
        <dbReference type="SAM" id="MobiDB-lite"/>
    </source>
</evidence>
<dbReference type="Pfam" id="PF07727">
    <property type="entry name" value="RVT_2"/>
    <property type="match status" value="1"/>
</dbReference>
<evidence type="ECO:0000256" key="1">
    <source>
        <dbReference type="ARBA" id="ARBA00022723"/>
    </source>
</evidence>
<dbReference type="PANTHER" id="PTHR42648">
    <property type="entry name" value="TRANSPOSASE, PUTATIVE-RELATED"/>
    <property type="match status" value="1"/>
</dbReference>
<dbReference type="CDD" id="cd09272">
    <property type="entry name" value="RNase_HI_RT_Ty1"/>
    <property type="match status" value="1"/>
</dbReference>
<feature type="coiled-coil region" evidence="3">
    <location>
        <begin position="275"/>
        <end position="309"/>
    </location>
</feature>
<evidence type="ECO:0000259" key="6">
    <source>
        <dbReference type="Pfam" id="PF25597"/>
    </source>
</evidence>
<evidence type="ECO:0000313" key="7">
    <source>
        <dbReference type="EMBL" id="GEU55441.1"/>
    </source>
</evidence>
<dbReference type="InterPro" id="IPR039537">
    <property type="entry name" value="Retrotran_Ty1/copia-like"/>
</dbReference>
<keyword evidence="1" id="KW-0479">Metal-binding</keyword>
<dbReference type="GO" id="GO:0003676">
    <property type="term" value="F:nucleic acid binding"/>
    <property type="evidence" value="ECO:0007669"/>
    <property type="project" value="InterPro"/>
</dbReference>
<proteinExistence type="predicted"/>
<dbReference type="InterPro" id="IPR012337">
    <property type="entry name" value="RNaseH-like_sf"/>
</dbReference>
<keyword evidence="2" id="KW-0378">Hydrolase</keyword>
<dbReference type="EMBL" id="BKCJ010003497">
    <property type="protein sequence ID" value="GEU55441.1"/>
    <property type="molecule type" value="Genomic_DNA"/>
</dbReference>
<feature type="region of interest" description="Disordered" evidence="4">
    <location>
        <begin position="709"/>
        <end position="741"/>
    </location>
</feature>
<dbReference type="AlphaFoldDB" id="A0A6L2L0M8"/>
<dbReference type="SUPFAM" id="SSF53098">
    <property type="entry name" value="Ribonuclease H-like"/>
    <property type="match status" value="1"/>
</dbReference>
<keyword evidence="3" id="KW-0175">Coiled coil</keyword>